<feature type="transmembrane region" description="Helical" evidence="18">
    <location>
        <begin position="235"/>
        <end position="257"/>
    </location>
</feature>
<feature type="domain" description="NADH:quinone oxidoreductase/Mrp antiporter transmembrane" evidence="19">
    <location>
        <begin position="24"/>
        <end position="282"/>
    </location>
</feature>
<feature type="transmembrane region" description="Helical" evidence="18">
    <location>
        <begin position="146"/>
        <end position="163"/>
    </location>
</feature>
<protein>
    <recommendedName>
        <fullName evidence="5 18">NADH-ubiquinone oxidoreductase chain 2</fullName>
        <ecNumber evidence="4 18">7.1.1.2</ecNumber>
    </recommendedName>
</protein>
<gene>
    <name evidence="20" type="primary">ND2</name>
</gene>
<dbReference type="GO" id="GO:0008137">
    <property type="term" value="F:NADH dehydrogenase (ubiquinone) activity"/>
    <property type="evidence" value="ECO:0007669"/>
    <property type="project" value="UniProtKB-EC"/>
</dbReference>
<dbReference type="PANTHER" id="PTHR46552">
    <property type="entry name" value="NADH-UBIQUINONE OXIDOREDUCTASE CHAIN 2"/>
    <property type="match status" value="1"/>
</dbReference>
<dbReference type="EMBL" id="KY798414">
    <property type="protein sequence ID" value="ATU74752.1"/>
    <property type="molecule type" value="Genomic_DNA"/>
</dbReference>
<keyword evidence="13 18" id="KW-0520">NAD</keyword>
<comment type="similarity">
    <text evidence="3 18">Belongs to the complex I subunit 2 family.</text>
</comment>
<evidence type="ECO:0000313" key="20">
    <source>
        <dbReference type="EMBL" id="ATU74752.1"/>
    </source>
</evidence>
<evidence type="ECO:0000256" key="5">
    <source>
        <dbReference type="ARBA" id="ARBA00021008"/>
    </source>
</evidence>
<keyword evidence="14 18" id="KW-0830">Ubiquinone</keyword>
<keyword evidence="7 18" id="KW-0679">Respiratory chain</keyword>
<keyword evidence="11 18" id="KW-0249">Electron transport</keyword>
<feature type="transmembrane region" description="Helical" evidence="18">
    <location>
        <begin position="316"/>
        <end position="335"/>
    </location>
</feature>
<comment type="function">
    <text evidence="18">Core subunit of the mitochondrial membrane respiratory chain NADH dehydrogenase (Complex I) which catalyzes electron transfer from NADH through the respiratory chain, using ubiquinone as an electron acceptor. Essential for the catalytic activity and assembly of complex I.</text>
</comment>
<dbReference type="GO" id="GO:0006120">
    <property type="term" value="P:mitochondrial electron transport, NADH to ubiquinone"/>
    <property type="evidence" value="ECO:0007669"/>
    <property type="project" value="InterPro"/>
</dbReference>
<feature type="transmembrane region" description="Helical" evidence="18">
    <location>
        <begin position="87"/>
        <end position="110"/>
    </location>
</feature>
<comment type="catalytic activity">
    <reaction evidence="17 18">
        <text>a ubiquinone + NADH + 5 H(+)(in) = a ubiquinol + NAD(+) + 4 H(+)(out)</text>
        <dbReference type="Rhea" id="RHEA:29091"/>
        <dbReference type="Rhea" id="RHEA-COMP:9565"/>
        <dbReference type="Rhea" id="RHEA-COMP:9566"/>
        <dbReference type="ChEBI" id="CHEBI:15378"/>
        <dbReference type="ChEBI" id="CHEBI:16389"/>
        <dbReference type="ChEBI" id="CHEBI:17976"/>
        <dbReference type="ChEBI" id="CHEBI:57540"/>
        <dbReference type="ChEBI" id="CHEBI:57945"/>
        <dbReference type="EC" id="7.1.1.2"/>
    </reaction>
</comment>
<reference evidence="20" key="1">
    <citation type="submission" date="2017-03" db="EMBL/GenBank/DDBJ databases">
        <title>Mitochondrial genomes of three Tetrigoidea species and phylogeny of Tetrigoidea.</title>
        <authorList>
            <person name="Lin L.-L."/>
            <person name="Li X.-J."/>
            <person name="Zhang H.-L."/>
            <person name="Zheng Z.-M."/>
        </authorList>
    </citation>
    <scope>NUCLEOTIDE SEQUENCE</scope>
</reference>
<evidence type="ECO:0000256" key="15">
    <source>
        <dbReference type="ARBA" id="ARBA00023128"/>
    </source>
</evidence>
<evidence type="ECO:0000256" key="2">
    <source>
        <dbReference type="ARBA" id="ARBA00004448"/>
    </source>
</evidence>
<comment type="function">
    <text evidence="1">Core subunit of the mitochondrial membrane respiratory chain NADH dehydrogenase (Complex I) that is believed to belong to the minimal assembly required for catalysis. Complex I functions in the transfer of electrons from NADH to the respiratory chain. The immediate electron acceptor for the enzyme is believed to be ubiquinone.</text>
</comment>
<evidence type="ECO:0000256" key="12">
    <source>
        <dbReference type="ARBA" id="ARBA00022989"/>
    </source>
</evidence>
<dbReference type="GO" id="GO:0005743">
    <property type="term" value="C:mitochondrial inner membrane"/>
    <property type="evidence" value="ECO:0007669"/>
    <property type="project" value="UniProtKB-SubCell"/>
</dbReference>
<evidence type="ECO:0000256" key="14">
    <source>
        <dbReference type="ARBA" id="ARBA00023075"/>
    </source>
</evidence>
<dbReference type="InterPro" id="IPR003917">
    <property type="entry name" value="NADH_UbQ_OxRdtase_chain2"/>
</dbReference>
<evidence type="ECO:0000256" key="1">
    <source>
        <dbReference type="ARBA" id="ARBA00003257"/>
    </source>
</evidence>
<evidence type="ECO:0000256" key="7">
    <source>
        <dbReference type="ARBA" id="ARBA00022660"/>
    </source>
</evidence>
<dbReference type="PANTHER" id="PTHR46552:SF1">
    <property type="entry name" value="NADH-UBIQUINONE OXIDOREDUCTASE CHAIN 2"/>
    <property type="match status" value="1"/>
</dbReference>
<evidence type="ECO:0000256" key="17">
    <source>
        <dbReference type="ARBA" id="ARBA00049551"/>
    </source>
</evidence>
<dbReference type="InterPro" id="IPR001750">
    <property type="entry name" value="ND/Mrp_TM"/>
</dbReference>
<evidence type="ECO:0000256" key="10">
    <source>
        <dbReference type="ARBA" id="ARBA00022967"/>
    </source>
</evidence>
<evidence type="ECO:0000256" key="18">
    <source>
        <dbReference type="RuleBase" id="RU003403"/>
    </source>
</evidence>
<dbReference type="Pfam" id="PF00361">
    <property type="entry name" value="Proton_antipo_M"/>
    <property type="match status" value="1"/>
</dbReference>
<feature type="transmembrane region" description="Helical" evidence="18">
    <location>
        <begin position="194"/>
        <end position="214"/>
    </location>
</feature>
<feature type="transmembrane region" description="Helical" evidence="18">
    <location>
        <begin position="122"/>
        <end position="140"/>
    </location>
</feature>
<keyword evidence="6" id="KW-0813">Transport</keyword>
<feature type="transmembrane region" description="Helical" evidence="18">
    <location>
        <begin position="269"/>
        <end position="287"/>
    </location>
</feature>
<evidence type="ECO:0000256" key="13">
    <source>
        <dbReference type="ARBA" id="ARBA00023027"/>
    </source>
</evidence>
<dbReference type="PRINTS" id="PR01436">
    <property type="entry name" value="NADHDHGNASE2"/>
</dbReference>
<dbReference type="AlphaFoldDB" id="A0A343QNQ6"/>
<geneLocation type="mitochondrion" evidence="20"/>
<evidence type="ECO:0000256" key="4">
    <source>
        <dbReference type="ARBA" id="ARBA00012944"/>
    </source>
</evidence>
<evidence type="ECO:0000256" key="16">
    <source>
        <dbReference type="ARBA" id="ARBA00023136"/>
    </source>
</evidence>
<evidence type="ECO:0000256" key="8">
    <source>
        <dbReference type="ARBA" id="ARBA00022692"/>
    </source>
</evidence>
<evidence type="ECO:0000256" key="3">
    <source>
        <dbReference type="ARBA" id="ARBA00007012"/>
    </source>
</evidence>
<evidence type="ECO:0000259" key="19">
    <source>
        <dbReference type="Pfam" id="PF00361"/>
    </source>
</evidence>
<evidence type="ECO:0000256" key="9">
    <source>
        <dbReference type="ARBA" id="ARBA00022792"/>
    </source>
</evidence>
<keyword evidence="8 18" id="KW-0812">Transmembrane</keyword>
<evidence type="ECO:0000256" key="11">
    <source>
        <dbReference type="ARBA" id="ARBA00022982"/>
    </source>
</evidence>
<comment type="subcellular location">
    <subcellularLocation>
        <location evidence="2 18">Mitochondrion inner membrane</location>
        <topology evidence="2 18">Multi-pass membrane protein</topology>
    </subcellularLocation>
</comment>
<feature type="transmembrane region" description="Helical" evidence="18">
    <location>
        <begin position="60"/>
        <end position="81"/>
    </location>
</feature>
<dbReference type="InterPro" id="IPR050175">
    <property type="entry name" value="Complex_I_Subunit_2"/>
</dbReference>
<organism evidence="20">
    <name type="scientific">Thoradonta obtusilobata</name>
    <dbReference type="NCBI Taxonomy" id="2052910"/>
    <lineage>
        <taxon>Eukaryota</taxon>
        <taxon>Metazoa</taxon>
        <taxon>Ecdysozoa</taxon>
        <taxon>Arthropoda</taxon>
        <taxon>Hexapoda</taxon>
        <taxon>Insecta</taxon>
        <taxon>Pterygota</taxon>
        <taxon>Neoptera</taxon>
        <taxon>Polyneoptera</taxon>
        <taxon>Orthoptera</taxon>
        <taxon>Caelifera</taxon>
        <taxon>Acrididea</taxon>
        <taxon>Tetrigoidea</taxon>
        <taxon>Tetrigidae</taxon>
        <taxon>Scelimeninae</taxon>
        <taxon>Thoradonta</taxon>
    </lineage>
</organism>
<keyword evidence="9 18" id="KW-0999">Mitochondrion inner membrane</keyword>
<keyword evidence="10 18" id="KW-1278">Translocase</keyword>
<accession>A0A343QNQ6</accession>
<proteinExistence type="inferred from homology"/>
<sequence length="336" mass="38334">MNKAPMKMLFIILMSQGTLISVTSNNWLGIWMGLEINLLSFIPLITYNKGSNMNSSGIKYFIVQSIASITMLTSITSLMIYDYPYVTFITSLTAISILMKMGAAPLHFWFPEIMENLEWNNCIILMTWQKIAPMLILSYLEITQKLVELFIISSALIGAIMGLNQISLRLIMSYSSISHMGWMMAALFSNSTIWMIYFLTYTLMTTLISISFKSNNIFMINEIYLNKNFNKMNKFNLALSFLSLGGMPPLLGFLPKWILIEQLMINSQYLINFTLIISSVITLYFYMKMFMSAGLISSQENSWHLNNMLNKPLDNLASYLNLLSTLGIILSSVLFL</sequence>
<keyword evidence="16 18" id="KW-0472">Membrane</keyword>
<keyword evidence="15 18" id="KW-0496">Mitochondrion</keyword>
<evidence type="ECO:0000256" key="6">
    <source>
        <dbReference type="ARBA" id="ARBA00022448"/>
    </source>
</evidence>
<name>A0A343QNQ6_9ORTH</name>
<dbReference type="EC" id="7.1.1.2" evidence="4 18"/>
<keyword evidence="12 18" id="KW-1133">Transmembrane helix</keyword>